<dbReference type="GO" id="GO:0003677">
    <property type="term" value="F:DNA binding"/>
    <property type="evidence" value="ECO:0007669"/>
    <property type="project" value="InterPro"/>
</dbReference>
<reference evidence="1 2" key="2">
    <citation type="submission" date="2019-09" db="EMBL/GenBank/DDBJ databases">
        <authorList>
            <person name="Jin C."/>
        </authorList>
    </citation>
    <scope>NUCLEOTIDE SEQUENCE [LARGE SCALE GENOMIC DNA]</scope>
    <source>
        <strain evidence="1 2">AN110305</strain>
    </source>
</reference>
<dbReference type="AlphaFoldDB" id="A0A5B2WC24"/>
<organism evidence="1 2">
    <name type="scientific">Solihabitans fulvus</name>
    <dbReference type="NCBI Taxonomy" id="1892852"/>
    <lineage>
        <taxon>Bacteria</taxon>
        <taxon>Bacillati</taxon>
        <taxon>Actinomycetota</taxon>
        <taxon>Actinomycetes</taxon>
        <taxon>Pseudonocardiales</taxon>
        <taxon>Pseudonocardiaceae</taxon>
        <taxon>Solihabitans</taxon>
    </lineage>
</organism>
<accession>A0A5B2WC24</accession>
<name>A0A5B2WC24_9PSEU</name>
<dbReference type="Gene3D" id="1.10.260.40">
    <property type="entry name" value="lambda repressor-like DNA-binding domains"/>
    <property type="match status" value="1"/>
</dbReference>
<dbReference type="InterPro" id="IPR010982">
    <property type="entry name" value="Lambda_DNA-bd_dom_sf"/>
</dbReference>
<dbReference type="EMBL" id="VUOB01000094">
    <property type="protein sequence ID" value="KAA2249553.1"/>
    <property type="molecule type" value="Genomic_DNA"/>
</dbReference>
<gene>
    <name evidence="1" type="ORF">F0L68_39290</name>
</gene>
<sequence>MASRLNDLFATVAYVDRGRRREYSTPYVAKAITDDPTHDTTVSRVYLNSLRNGSNTNPTISVLRAVAKFFDEHRQPGAAPITAAYLLGDEDGDDAEERELRTMLANHQVRAIAMRAGSMNPTMLRQVLAVIDALESTSNDPLDDVDRR</sequence>
<comment type="caution">
    <text evidence="1">The sequence shown here is derived from an EMBL/GenBank/DDBJ whole genome shotgun (WGS) entry which is preliminary data.</text>
</comment>
<dbReference type="Proteomes" id="UP000323454">
    <property type="component" value="Unassembled WGS sequence"/>
</dbReference>
<dbReference type="OrthoDB" id="3689109at2"/>
<protein>
    <submittedName>
        <fullName evidence="1">Uncharacterized protein</fullName>
    </submittedName>
</protein>
<keyword evidence="2" id="KW-1185">Reference proteome</keyword>
<evidence type="ECO:0000313" key="1">
    <source>
        <dbReference type="EMBL" id="KAA2249553.1"/>
    </source>
</evidence>
<evidence type="ECO:0000313" key="2">
    <source>
        <dbReference type="Proteomes" id="UP000323454"/>
    </source>
</evidence>
<proteinExistence type="predicted"/>
<reference evidence="1 2" key="1">
    <citation type="submission" date="2019-09" db="EMBL/GenBank/DDBJ databases">
        <title>Goodfellowia gen. nov., a new genus of the Pseudonocardineae related to Actinoalloteichus, containing Goodfellowia coeruleoviolacea gen. nov., comb. nov. gen. nov., comb. nov.</title>
        <authorList>
            <person name="Labeda D."/>
        </authorList>
    </citation>
    <scope>NUCLEOTIDE SEQUENCE [LARGE SCALE GENOMIC DNA]</scope>
    <source>
        <strain evidence="1 2">AN110305</strain>
    </source>
</reference>